<reference evidence="2 3" key="1">
    <citation type="submission" date="2016-07" db="EMBL/GenBank/DDBJ databases">
        <title>Pervasive Adenine N6-methylation of Active Genes in Fungi.</title>
        <authorList>
            <consortium name="DOE Joint Genome Institute"/>
            <person name="Mondo S.J."/>
            <person name="Dannebaum R.O."/>
            <person name="Kuo R.C."/>
            <person name="Labutti K."/>
            <person name="Haridas S."/>
            <person name="Kuo A."/>
            <person name="Salamov A."/>
            <person name="Ahrendt S.R."/>
            <person name="Lipzen A."/>
            <person name="Sullivan W."/>
            <person name="Andreopoulos W.B."/>
            <person name="Clum A."/>
            <person name="Lindquist E."/>
            <person name="Daum C."/>
            <person name="Ramamoorthy G.K."/>
            <person name="Gryganskyi A."/>
            <person name="Culley D."/>
            <person name="Magnuson J.K."/>
            <person name="James T.Y."/>
            <person name="O'Malley M.A."/>
            <person name="Stajich J.E."/>
            <person name="Spatafora J.W."/>
            <person name="Visel A."/>
            <person name="Grigoriev I.V."/>
        </authorList>
    </citation>
    <scope>NUCLEOTIDE SEQUENCE [LARGE SCALE GENOMIC DNA]</scope>
    <source>
        <strain evidence="2 3">NRRL 2496</strain>
    </source>
</reference>
<evidence type="ECO:0000313" key="2">
    <source>
        <dbReference type="EMBL" id="ORY94166.1"/>
    </source>
</evidence>
<comment type="caution">
    <text evidence="2">The sequence shown here is derived from an EMBL/GenBank/DDBJ whole genome shotgun (WGS) entry which is preliminary data.</text>
</comment>
<dbReference type="AlphaFoldDB" id="A0A1X2H6R2"/>
<dbReference type="OMA" id="QDINHGH"/>
<dbReference type="OrthoDB" id="2281185at2759"/>
<dbReference type="InParanoid" id="A0A1X2H6R2"/>
<dbReference type="Proteomes" id="UP000242180">
    <property type="component" value="Unassembled WGS sequence"/>
</dbReference>
<sequence length="94" mass="10486">MDPGYKLLQHIKTVPNLINEDPSIVTPKNTSFMDLPWGEFSKLLANQENQQKAKLTRRSSATSLDSASSASSSEETCNWDGMTGFQDAMHSREH</sequence>
<protein>
    <submittedName>
        <fullName evidence="2">Uncharacterized protein</fullName>
    </submittedName>
</protein>
<dbReference type="EMBL" id="MCGN01000008">
    <property type="protein sequence ID" value="ORY94166.1"/>
    <property type="molecule type" value="Genomic_DNA"/>
</dbReference>
<evidence type="ECO:0000256" key="1">
    <source>
        <dbReference type="SAM" id="MobiDB-lite"/>
    </source>
</evidence>
<evidence type="ECO:0000313" key="3">
    <source>
        <dbReference type="Proteomes" id="UP000242180"/>
    </source>
</evidence>
<feature type="compositionally biased region" description="Low complexity" evidence="1">
    <location>
        <begin position="59"/>
        <end position="73"/>
    </location>
</feature>
<keyword evidence="3" id="KW-1185">Reference proteome</keyword>
<proteinExistence type="predicted"/>
<organism evidence="2 3">
    <name type="scientific">Syncephalastrum racemosum</name>
    <name type="common">Filamentous fungus</name>
    <dbReference type="NCBI Taxonomy" id="13706"/>
    <lineage>
        <taxon>Eukaryota</taxon>
        <taxon>Fungi</taxon>
        <taxon>Fungi incertae sedis</taxon>
        <taxon>Mucoromycota</taxon>
        <taxon>Mucoromycotina</taxon>
        <taxon>Mucoromycetes</taxon>
        <taxon>Mucorales</taxon>
        <taxon>Syncephalastraceae</taxon>
        <taxon>Syncephalastrum</taxon>
    </lineage>
</organism>
<name>A0A1X2H6R2_SYNRA</name>
<feature type="region of interest" description="Disordered" evidence="1">
    <location>
        <begin position="51"/>
        <end position="94"/>
    </location>
</feature>
<gene>
    <name evidence="2" type="ORF">BCR43DRAFT_477709</name>
</gene>
<accession>A0A1X2H6R2</accession>